<keyword evidence="10 13" id="KW-0503">Monooxygenase</keyword>
<evidence type="ECO:0000256" key="4">
    <source>
        <dbReference type="ARBA" id="ARBA00022617"/>
    </source>
</evidence>
<comment type="cofactor">
    <cofactor evidence="1 12">
        <name>heme</name>
        <dbReference type="ChEBI" id="CHEBI:30413"/>
    </cofactor>
</comment>
<dbReference type="GO" id="GO:0005506">
    <property type="term" value="F:iron ion binding"/>
    <property type="evidence" value="ECO:0007669"/>
    <property type="project" value="InterPro"/>
</dbReference>
<evidence type="ECO:0000256" key="9">
    <source>
        <dbReference type="ARBA" id="ARBA00023004"/>
    </source>
</evidence>
<organism evidence="15 17">
    <name type="scientific">Madurella mycetomatis</name>
    <dbReference type="NCBI Taxonomy" id="100816"/>
    <lineage>
        <taxon>Eukaryota</taxon>
        <taxon>Fungi</taxon>
        <taxon>Dikarya</taxon>
        <taxon>Ascomycota</taxon>
        <taxon>Pezizomycotina</taxon>
        <taxon>Sordariomycetes</taxon>
        <taxon>Sordariomycetidae</taxon>
        <taxon>Sordariales</taxon>
        <taxon>Sordariales incertae sedis</taxon>
        <taxon>Madurella</taxon>
    </lineage>
</organism>
<dbReference type="InterPro" id="IPR001128">
    <property type="entry name" value="Cyt_P450"/>
</dbReference>
<dbReference type="InterPro" id="IPR002403">
    <property type="entry name" value="Cyt_P450_E_grp-IV"/>
</dbReference>
<evidence type="ECO:0000313" key="15">
    <source>
        <dbReference type="EMBL" id="KXX77982.1"/>
    </source>
</evidence>
<dbReference type="GO" id="GO:0016705">
    <property type="term" value="F:oxidoreductase activity, acting on paired donors, with incorporation or reduction of molecular oxygen"/>
    <property type="evidence" value="ECO:0007669"/>
    <property type="project" value="InterPro"/>
</dbReference>
<dbReference type="OrthoDB" id="1844152at2759"/>
<dbReference type="EMBL" id="LCTW02000034">
    <property type="protein sequence ID" value="KXX81461.1"/>
    <property type="molecule type" value="Genomic_DNA"/>
</dbReference>
<evidence type="ECO:0000256" key="6">
    <source>
        <dbReference type="ARBA" id="ARBA00022723"/>
    </source>
</evidence>
<evidence type="ECO:0000256" key="7">
    <source>
        <dbReference type="ARBA" id="ARBA00022989"/>
    </source>
</evidence>
<dbReference type="SUPFAM" id="SSF48264">
    <property type="entry name" value="Cytochrome P450"/>
    <property type="match status" value="1"/>
</dbReference>
<dbReference type="VEuPathDB" id="FungiDB:MMYC01_205159"/>
<dbReference type="CDD" id="cd11041">
    <property type="entry name" value="CYP503A1-like"/>
    <property type="match status" value="1"/>
</dbReference>
<accession>A0A175W301</accession>
<comment type="similarity">
    <text evidence="3 13">Belongs to the cytochrome P450 family.</text>
</comment>
<evidence type="ECO:0000256" key="1">
    <source>
        <dbReference type="ARBA" id="ARBA00001971"/>
    </source>
</evidence>
<reference evidence="15" key="2">
    <citation type="submission" date="2015-06" db="EMBL/GenBank/DDBJ databases">
        <authorList>
            <person name="Hoefler B.C."/>
            <person name="Straight P.D."/>
        </authorList>
    </citation>
    <scope>NUCLEOTIDE SEQUENCE [LARGE SCALE GENOMIC DNA]</scope>
    <source>
        <strain evidence="15">Mm55</strain>
    </source>
</reference>
<sequence>MDSILQLAAKIAGHELSWAQGAAAAFACAVTLLWFLDVSFSASKLNYEWINSKWLPRLLWPKPAHVYAEEGYRKINKAKGRPFKMMWWSRENIFLPPEYLQDLKTADEASLSFMRNISDAFSLHHSVGNLYDGPLMIQVIRKKLNQQLPSITPILADEADFAIQTEIGSCKDWTPRNAARVISRIMHRMTSRVLVCPEVCRDERYLDVSISFMNSVMITGLTAISLPLGPLRGILTRLLVAAIHKPKLEAALAIVQPIVEARLRELDCGAEAEPQHQDAIQWAIELARELDDPTSPSTTDRPDARHIALNTLQNIWAGSAGPAVGVTQMLFQVLLMPEYLAPLREEAARAIERYGWTDKAMNHVPLLDSFIRECNRCYPLGSVTAARTVMCEEGFRFHDGLTFPQGTRVAFATAAMQRDERFVKDADKFDGFRFVTQSGDGEDNGDGGAGQGGQEDGSKGNNPKRHLMAASTVTPTNLVFGYGKHACPGRFYAIRKTKIIFCKLALNYDFRWTKVPKGRPKEFPVEGQFAANLSQEISFKSIHSE</sequence>
<keyword evidence="5" id="KW-0812">Transmembrane</keyword>
<dbReference type="PROSITE" id="PS00086">
    <property type="entry name" value="CYTOCHROME_P450"/>
    <property type="match status" value="1"/>
</dbReference>
<evidence type="ECO:0000256" key="12">
    <source>
        <dbReference type="PIRSR" id="PIRSR602403-1"/>
    </source>
</evidence>
<keyword evidence="11" id="KW-0472">Membrane</keyword>
<evidence type="ECO:0000313" key="17">
    <source>
        <dbReference type="Proteomes" id="UP000078237"/>
    </source>
</evidence>
<evidence type="ECO:0000256" key="2">
    <source>
        <dbReference type="ARBA" id="ARBA00004370"/>
    </source>
</evidence>
<evidence type="ECO:0000313" key="16">
    <source>
        <dbReference type="EMBL" id="KXX81461.1"/>
    </source>
</evidence>
<dbReference type="PRINTS" id="PR00465">
    <property type="entry name" value="EP450IV"/>
</dbReference>
<comment type="subcellular location">
    <subcellularLocation>
        <location evidence="2">Membrane</location>
    </subcellularLocation>
</comment>
<keyword evidence="8 13" id="KW-0560">Oxidoreductase</keyword>
<evidence type="ECO:0000256" key="13">
    <source>
        <dbReference type="RuleBase" id="RU000461"/>
    </source>
</evidence>
<evidence type="ECO:0000256" key="3">
    <source>
        <dbReference type="ARBA" id="ARBA00010617"/>
    </source>
</evidence>
<proteinExistence type="inferred from homology"/>
<dbReference type="GO" id="GO:0020037">
    <property type="term" value="F:heme binding"/>
    <property type="evidence" value="ECO:0007669"/>
    <property type="project" value="InterPro"/>
</dbReference>
<evidence type="ECO:0000256" key="11">
    <source>
        <dbReference type="ARBA" id="ARBA00023136"/>
    </source>
</evidence>
<keyword evidence="7" id="KW-1133">Transmembrane helix</keyword>
<dbReference type="Proteomes" id="UP000078237">
    <property type="component" value="Unassembled WGS sequence"/>
</dbReference>
<reference evidence="15 17" key="3">
    <citation type="submission" date="2016-01" db="EMBL/GenBank/DDBJ databases">
        <title>Madurella mycetomatis genome sequencing.</title>
        <authorList>
            <person name="Van De Sande W."/>
        </authorList>
    </citation>
    <scope>NUCLEOTIDE SEQUENCE [LARGE SCALE GENOMIC DNA]</scope>
    <source>
        <strain evidence="17">mm55</strain>
        <strain evidence="15">Mm55</strain>
    </source>
</reference>
<reference evidence="17" key="1">
    <citation type="submission" date="2015-06" db="EMBL/GenBank/DDBJ databases">
        <authorList>
            <person name="van de Sande W.W.J."/>
        </authorList>
    </citation>
    <scope>NUCLEOTIDE SEQUENCE [LARGE SCALE GENOMIC DNA]</scope>
    <source>
        <strain evidence="17">mm55</strain>
    </source>
</reference>
<feature type="compositionally biased region" description="Gly residues" evidence="14">
    <location>
        <begin position="446"/>
        <end position="455"/>
    </location>
</feature>
<dbReference type="STRING" id="100816.A0A175W301"/>
<name>A0A175W301_9PEZI</name>
<dbReference type="InterPro" id="IPR036396">
    <property type="entry name" value="Cyt_P450_sf"/>
</dbReference>
<protein>
    <submittedName>
        <fullName evidence="15">Ent-kaurene oxidase</fullName>
    </submittedName>
</protein>
<dbReference type="EMBL" id="LCTW02000137">
    <property type="protein sequence ID" value="KXX77982.1"/>
    <property type="molecule type" value="Genomic_DNA"/>
</dbReference>
<keyword evidence="9 12" id="KW-0408">Iron</keyword>
<comment type="caution">
    <text evidence="15">The sequence shown here is derived from an EMBL/GenBank/DDBJ whole genome shotgun (WGS) entry which is preliminary data.</text>
</comment>
<keyword evidence="4 12" id="KW-0349">Heme</keyword>
<dbReference type="PANTHER" id="PTHR46206:SF5">
    <property type="entry name" value="P450, PUTATIVE (EUROFUNG)-RELATED"/>
    <property type="match status" value="1"/>
</dbReference>
<evidence type="ECO:0000256" key="14">
    <source>
        <dbReference type="SAM" id="MobiDB-lite"/>
    </source>
</evidence>
<keyword evidence="6 12" id="KW-0479">Metal-binding</keyword>
<dbReference type="Pfam" id="PF00067">
    <property type="entry name" value="p450"/>
    <property type="match status" value="1"/>
</dbReference>
<dbReference type="GO" id="GO:0004497">
    <property type="term" value="F:monooxygenase activity"/>
    <property type="evidence" value="ECO:0007669"/>
    <property type="project" value="UniProtKB-KW"/>
</dbReference>
<evidence type="ECO:0000256" key="8">
    <source>
        <dbReference type="ARBA" id="ARBA00023002"/>
    </source>
</evidence>
<evidence type="ECO:0000256" key="10">
    <source>
        <dbReference type="ARBA" id="ARBA00023033"/>
    </source>
</evidence>
<dbReference type="AlphaFoldDB" id="A0A175W301"/>
<dbReference type="PANTHER" id="PTHR46206">
    <property type="entry name" value="CYTOCHROME P450"/>
    <property type="match status" value="1"/>
</dbReference>
<dbReference type="InterPro" id="IPR017972">
    <property type="entry name" value="Cyt_P450_CS"/>
</dbReference>
<dbReference type="GO" id="GO:0016020">
    <property type="term" value="C:membrane"/>
    <property type="evidence" value="ECO:0007669"/>
    <property type="project" value="UniProtKB-SubCell"/>
</dbReference>
<feature type="binding site" description="axial binding residue" evidence="12">
    <location>
        <position position="487"/>
    </location>
    <ligand>
        <name>heme</name>
        <dbReference type="ChEBI" id="CHEBI:30413"/>
    </ligand>
    <ligandPart>
        <name>Fe</name>
        <dbReference type="ChEBI" id="CHEBI:18248"/>
    </ligandPart>
</feature>
<keyword evidence="17" id="KW-1185">Reference proteome</keyword>
<dbReference type="VEuPathDB" id="FungiDB:MMYC01_201736"/>
<evidence type="ECO:0000256" key="5">
    <source>
        <dbReference type="ARBA" id="ARBA00022692"/>
    </source>
</evidence>
<feature type="region of interest" description="Disordered" evidence="14">
    <location>
        <begin position="436"/>
        <end position="465"/>
    </location>
</feature>
<dbReference type="Gene3D" id="1.10.630.10">
    <property type="entry name" value="Cytochrome P450"/>
    <property type="match status" value="1"/>
</dbReference>
<gene>
    <name evidence="16" type="ORF">MMYC01_201736</name>
    <name evidence="15" type="ORF">MMYC01_205159</name>
</gene>